<evidence type="ECO:0000259" key="2">
    <source>
        <dbReference type="Pfam" id="PF02371"/>
    </source>
</evidence>
<dbReference type="GO" id="GO:0006313">
    <property type="term" value="P:DNA transposition"/>
    <property type="evidence" value="ECO:0007669"/>
    <property type="project" value="InterPro"/>
</dbReference>
<protein>
    <submittedName>
        <fullName evidence="3">IS110 family transposase</fullName>
    </submittedName>
</protein>
<reference evidence="3" key="1">
    <citation type="submission" date="2019-10" db="EMBL/GenBank/DDBJ databases">
        <title>Metagenomic sequencing of thiosulfate-disproportionating enrichment culture.</title>
        <authorList>
            <person name="Umezawa K."/>
            <person name="Kojima H."/>
            <person name="Fukui M."/>
        </authorList>
    </citation>
    <scope>NUCLEOTIDE SEQUENCE</scope>
    <source>
        <strain evidence="3">45J</strain>
    </source>
</reference>
<dbReference type="PANTHER" id="PTHR33055">
    <property type="entry name" value="TRANSPOSASE FOR INSERTION SEQUENCE ELEMENT IS1111A"/>
    <property type="match status" value="1"/>
</dbReference>
<dbReference type="Pfam" id="PF01548">
    <property type="entry name" value="DEDD_Tnp_IS110"/>
    <property type="match status" value="1"/>
</dbReference>
<dbReference type="EMBL" id="BLAB01000001">
    <property type="protein sequence ID" value="GER93129.1"/>
    <property type="molecule type" value="Genomic_DNA"/>
</dbReference>
<comment type="caution">
    <text evidence="3">The sequence shown here is derived from an EMBL/GenBank/DDBJ whole genome shotgun (WGS) entry which is preliminary data.</text>
</comment>
<proteinExistence type="predicted"/>
<dbReference type="NCBIfam" id="NF033542">
    <property type="entry name" value="transpos_IS110"/>
    <property type="match status" value="1"/>
</dbReference>
<evidence type="ECO:0000259" key="1">
    <source>
        <dbReference type="Pfam" id="PF01548"/>
    </source>
</evidence>
<dbReference type="AlphaFoldDB" id="A0A5J4L4H9"/>
<evidence type="ECO:0000313" key="3">
    <source>
        <dbReference type="EMBL" id="GER93129.1"/>
    </source>
</evidence>
<dbReference type="GO" id="GO:0003677">
    <property type="term" value="F:DNA binding"/>
    <property type="evidence" value="ECO:0007669"/>
    <property type="project" value="InterPro"/>
</dbReference>
<gene>
    <name evidence="3" type="ORF">A45J_0862</name>
</gene>
<dbReference type="GO" id="GO:0004803">
    <property type="term" value="F:transposase activity"/>
    <property type="evidence" value="ECO:0007669"/>
    <property type="project" value="InterPro"/>
</dbReference>
<accession>A0A5J4L4H9</accession>
<organism evidence="3">
    <name type="scientific">hot springs metagenome</name>
    <dbReference type="NCBI Taxonomy" id="433727"/>
    <lineage>
        <taxon>unclassified sequences</taxon>
        <taxon>metagenomes</taxon>
        <taxon>ecological metagenomes</taxon>
    </lineage>
</organism>
<dbReference type="InterPro" id="IPR003346">
    <property type="entry name" value="Transposase_20"/>
</dbReference>
<dbReference type="PANTHER" id="PTHR33055:SF13">
    <property type="entry name" value="TRANSPOSASE"/>
    <property type="match status" value="1"/>
</dbReference>
<name>A0A5J4L4H9_9ZZZZ</name>
<dbReference type="InterPro" id="IPR002525">
    <property type="entry name" value="Transp_IS110-like_N"/>
</dbReference>
<dbReference type="Pfam" id="PF02371">
    <property type="entry name" value="Transposase_20"/>
    <property type="match status" value="1"/>
</dbReference>
<sequence>MFYLGIDVSKKAARYFILDESGSKLKAFTVDTNKESLESLLERFKSLSITTDNLLIGIEATGSFWENTYSFLKNKGYNIVLLNPYNTNKFREALAKKAKTDDIDALVIAQLLRTGEYVQSQVAEENIQALRELTVLRYEFVKERKNLQRQVYSLLNVVFPEYEKTVIAKPFSQASMRILSEYPTAKHLSGAKPKHIEKIVRKIVGNNFNIGEIQNLIDTARNSIYSGRAKDARATTLRMLLAHIANLSNSIEELEKQMKAILSPSDEDDSFPGQNLLSIKGVGDKTLAAIISYLGSDGSNFPDSKSAVGYVGFYPKIYESGQSRRDNKISKRGPKVLRWALYMAAVASLKHNKEMRTLYHMHLFLYI</sequence>
<feature type="domain" description="Transposase IS110-like N-terminal" evidence="1">
    <location>
        <begin position="4"/>
        <end position="160"/>
    </location>
</feature>
<feature type="domain" description="Transposase IS116/IS110/IS902 C-terminal" evidence="2">
    <location>
        <begin position="274"/>
        <end position="360"/>
    </location>
</feature>
<dbReference type="InterPro" id="IPR047650">
    <property type="entry name" value="Transpos_IS110"/>
</dbReference>